<evidence type="ECO:0000256" key="9">
    <source>
        <dbReference type="RuleBase" id="RU004335"/>
    </source>
</evidence>
<evidence type="ECO:0000256" key="1">
    <source>
        <dbReference type="ARBA" id="ARBA00004123"/>
    </source>
</evidence>
<evidence type="ECO:0000256" key="10">
    <source>
        <dbReference type="RuleBase" id="RU004336"/>
    </source>
</evidence>
<feature type="region of interest" description="Disordered" evidence="11">
    <location>
        <begin position="530"/>
        <end position="604"/>
    </location>
</feature>
<dbReference type="SUPFAM" id="SSF158573">
    <property type="entry name" value="GINS helical bundle-like"/>
    <property type="match status" value="1"/>
</dbReference>
<comment type="caution">
    <text evidence="13">The sequence shown here is derived from an EMBL/GenBank/DDBJ whole genome shotgun (WGS) entry which is preliminary data.</text>
</comment>
<dbReference type="SUPFAM" id="SSF51445">
    <property type="entry name" value="(Trans)glycosidases"/>
    <property type="match status" value="1"/>
</dbReference>
<keyword evidence="8 10" id="KW-0326">Glycosidase</keyword>
<evidence type="ECO:0000256" key="7">
    <source>
        <dbReference type="ARBA" id="ARBA00023242"/>
    </source>
</evidence>
<evidence type="ECO:0000256" key="2">
    <source>
        <dbReference type="ARBA" id="ARBA00008773"/>
    </source>
</evidence>
<dbReference type="Pfam" id="PF05916">
    <property type="entry name" value="Sld5"/>
    <property type="match status" value="1"/>
</dbReference>
<dbReference type="Gene3D" id="1.20.58.1020">
    <property type="match status" value="1"/>
</dbReference>
<dbReference type="PROSITE" id="PS00587">
    <property type="entry name" value="GLYCOSYL_HYDROL_F17"/>
    <property type="match status" value="1"/>
</dbReference>
<comment type="similarity">
    <text evidence="2 9">Belongs to the glycosyl hydrolase 17 family.</text>
</comment>
<gene>
    <name evidence="13" type="ORF">HAX54_045048</name>
</gene>
<name>A0ABS8WHI3_DATST</name>
<dbReference type="SUPFAM" id="SSF160059">
    <property type="entry name" value="PriA/YqbF domain"/>
    <property type="match status" value="1"/>
</dbReference>
<dbReference type="InterPro" id="IPR036224">
    <property type="entry name" value="GINS_bundle-like_dom_sf"/>
</dbReference>
<evidence type="ECO:0000256" key="5">
    <source>
        <dbReference type="ARBA" id="ARBA00022801"/>
    </source>
</evidence>
<dbReference type="InterPro" id="IPR021151">
    <property type="entry name" value="GINS_A"/>
</dbReference>
<evidence type="ECO:0000256" key="3">
    <source>
        <dbReference type="ARBA" id="ARBA00022705"/>
    </source>
</evidence>
<dbReference type="InterPro" id="IPR012946">
    <property type="entry name" value="X8"/>
</dbReference>
<dbReference type="Pfam" id="PF25005">
    <property type="entry name" value="PSF2_N"/>
    <property type="match status" value="1"/>
</dbReference>
<sequence>MASQSDSAVAFSAAELEFLAEDEMVEIVPNMRMEPLNLISGDFGPFRPQIAAQVPLWLAVALKKRGKCTIRPPEWMSVEKLTQVLEAERDSEKFQLLPFHYVEISRLLFDHAHEDIPDIYMVRSLIEDIKDVRFHKIGTGLEIISKEVTYALRLKNLSAMEANIVRPFVTKALQTFHKLNTSEALPESGSIPNRQRQPVNQRDKRVLKGVNYGTLGNNLPPPSQVAQFLKDKTIIDKIKIFDVNPDILRAFANTNISVTVTVPNGEIPKLLDIGYAKSYVDANIKPFYLQTKIDVIAVGNEILHWETPEVHNKLVGAMRTLYQALTQSGINTIKVSTPHSLGILLSSNPPSLARFRPGWDVGILAPMLQFLRETKGPFMVNPYPYFGYNPQQVDFLLFKQNNGIFDKFSNRTYTNMFDMLLDAVYMSMKRLGYDDVQIIAAETGWPSMGETFEPQCTVENAASYNGGLLRKYVSGAGTPLMPHTKIETYIFGLFNENTKPGSTAERNFGLFRPDFTPVYNIGIMKGQPLLPMPVPPKPLPQPAQPQPQLQPQPQIPPQPRVPRNPRKRVPTPVAKPGPVLPAQPGPVLPVQPGPKLPAQPLPKPAAPMGKKFCMPKAEATDAQLQANLDWVCTNQGVDCRPVQAGGPCFDPNTP</sequence>
<dbReference type="Proteomes" id="UP000823775">
    <property type="component" value="Unassembled WGS sequence"/>
</dbReference>
<protein>
    <recommendedName>
        <fullName evidence="12">X8 domain-containing protein</fullName>
    </recommendedName>
</protein>
<evidence type="ECO:0000256" key="6">
    <source>
        <dbReference type="ARBA" id="ARBA00023157"/>
    </source>
</evidence>
<evidence type="ECO:0000256" key="4">
    <source>
        <dbReference type="ARBA" id="ARBA00022729"/>
    </source>
</evidence>
<reference evidence="13 14" key="1">
    <citation type="journal article" date="2021" name="BMC Genomics">
        <title>Datura genome reveals duplications of psychoactive alkaloid biosynthetic genes and high mutation rate following tissue culture.</title>
        <authorList>
            <person name="Rajewski A."/>
            <person name="Carter-House D."/>
            <person name="Stajich J."/>
            <person name="Litt A."/>
        </authorList>
    </citation>
    <scope>NUCLEOTIDE SEQUENCE [LARGE SCALE GENOMIC DNA]</scope>
    <source>
        <strain evidence="13">AR-01</strain>
    </source>
</reference>
<evidence type="ECO:0000256" key="8">
    <source>
        <dbReference type="ARBA" id="ARBA00023295"/>
    </source>
</evidence>
<keyword evidence="5 10" id="KW-0378">Hydrolase</keyword>
<organism evidence="13 14">
    <name type="scientific">Datura stramonium</name>
    <name type="common">Jimsonweed</name>
    <name type="synonym">Common thornapple</name>
    <dbReference type="NCBI Taxonomy" id="4076"/>
    <lineage>
        <taxon>Eukaryota</taxon>
        <taxon>Viridiplantae</taxon>
        <taxon>Streptophyta</taxon>
        <taxon>Embryophyta</taxon>
        <taxon>Tracheophyta</taxon>
        <taxon>Spermatophyta</taxon>
        <taxon>Magnoliopsida</taxon>
        <taxon>eudicotyledons</taxon>
        <taxon>Gunneridae</taxon>
        <taxon>Pentapetalae</taxon>
        <taxon>asterids</taxon>
        <taxon>lamiids</taxon>
        <taxon>Solanales</taxon>
        <taxon>Solanaceae</taxon>
        <taxon>Solanoideae</taxon>
        <taxon>Datureae</taxon>
        <taxon>Datura</taxon>
    </lineage>
</organism>
<dbReference type="InterPro" id="IPR044965">
    <property type="entry name" value="Glyco_hydro_17_plant"/>
</dbReference>
<dbReference type="InterPro" id="IPR056784">
    <property type="entry name" value="PSF2_N"/>
</dbReference>
<feature type="compositionally biased region" description="Pro residues" evidence="11">
    <location>
        <begin position="530"/>
        <end position="562"/>
    </location>
</feature>
<feature type="domain" description="X8" evidence="12">
    <location>
        <begin position="611"/>
        <end position="654"/>
    </location>
</feature>
<dbReference type="PANTHER" id="PTHR32227">
    <property type="entry name" value="GLUCAN ENDO-1,3-BETA-GLUCOSIDASE BG1-RELATED-RELATED"/>
    <property type="match status" value="1"/>
</dbReference>
<evidence type="ECO:0000313" key="14">
    <source>
        <dbReference type="Proteomes" id="UP000823775"/>
    </source>
</evidence>
<dbReference type="Pfam" id="PF00332">
    <property type="entry name" value="Glyco_hydro_17"/>
    <property type="match status" value="1"/>
</dbReference>
<keyword evidence="3" id="KW-0235">DNA replication</keyword>
<feature type="compositionally biased region" description="Pro residues" evidence="11">
    <location>
        <begin position="573"/>
        <end position="604"/>
    </location>
</feature>
<dbReference type="Gene3D" id="3.20.20.80">
    <property type="entry name" value="Glycosidases"/>
    <property type="match status" value="1"/>
</dbReference>
<evidence type="ECO:0000256" key="11">
    <source>
        <dbReference type="SAM" id="MobiDB-lite"/>
    </source>
</evidence>
<dbReference type="InterPro" id="IPR017853">
    <property type="entry name" value="GH"/>
</dbReference>
<dbReference type="EMBL" id="JACEIK010006949">
    <property type="protein sequence ID" value="MCE3049512.1"/>
    <property type="molecule type" value="Genomic_DNA"/>
</dbReference>
<dbReference type="Pfam" id="PF07983">
    <property type="entry name" value="X8"/>
    <property type="match status" value="1"/>
</dbReference>
<keyword evidence="14" id="KW-1185">Reference proteome</keyword>
<proteinExistence type="inferred from homology"/>
<dbReference type="Gene3D" id="3.40.5.50">
    <property type="match status" value="1"/>
</dbReference>
<evidence type="ECO:0000259" key="12">
    <source>
        <dbReference type="SMART" id="SM00768"/>
    </source>
</evidence>
<evidence type="ECO:0000313" key="13">
    <source>
        <dbReference type="EMBL" id="MCE3049512.1"/>
    </source>
</evidence>
<keyword evidence="4" id="KW-0732">Signal</keyword>
<accession>A0ABS8WHI3</accession>
<dbReference type="CDD" id="cd21694">
    <property type="entry name" value="GINS_B_Psf2"/>
    <property type="match status" value="1"/>
</dbReference>
<keyword evidence="7" id="KW-0539">Nucleus</keyword>
<comment type="subcellular location">
    <subcellularLocation>
        <location evidence="1">Nucleus</location>
    </subcellularLocation>
</comment>
<dbReference type="InterPro" id="IPR000490">
    <property type="entry name" value="Glyco_hydro_17"/>
</dbReference>
<keyword evidence="6" id="KW-1015">Disulfide bond</keyword>
<dbReference type="SMART" id="SM00768">
    <property type="entry name" value="X8"/>
    <property type="match status" value="1"/>
</dbReference>
<dbReference type="CDD" id="cd11712">
    <property type="entry name" value="GINS_A_psf2"/>
    <property type="match status" value="1"/>
</dbReference>